<feature type="active site" description="Proton acceptor" evidence="10">
    <location>
        <position position="157"/>
    </location>
</feature>
<dbReference type="Pfam" id="PF13561">
    <property type="entry name" value="adh_short_C2"/>
    <property type="match status" value="1"/>
</dbReference>
<feature type="binding site" evidence="11">
    <location>
        <begin position="157"/>
        <end position="161"/>
    </location>
    <ligand>
        <name>NADP(+)</name>
        <dbReference type="ChEBI" id="CHEBI:58349"/>
    </ligand>
</feature>
<dbReference type="AlphaFoldDB" id="U2EIF4"/>
<dbReference type="PANTHER" id="PTHR42879">
    <property type="entry name" value="3-OXOACYL-(ACYL-CARRIER-PROTEIN) REDUCTASE"/>
    <property type="match status" value="1"/>
</dbReference>
<evidence type="ECO:0000256" key="7">
    <source>
        <dbReference type="ARBA" id="ARBA00023002"/>
    </source>
</evidence>
<dbReference type="InterPro" id="IPR020904">
    <property type="entry name" value="Sc_DH/Rdtase_CS"/>
</dbReference>
<feature type="domain" description="Ketoreductase" evidence="13">
    <location>
        <begin position="9"/>
        <end position="188"/>
    </location>
</feature>
<dbReference type="SMART" id="SM00822">
    <property type="entry name" value="PKS_KR"/>
    <property type="match status" value="1"/>
</dbReference>
<dbReference type="GO" id="GO:0030497">
    <property type="term" value="P:fatty acid elongation"/>
    <property type="evidence" value="ECO:0007669"/>
    <property type="project" value="UniProtKB-ARBA"/>
</dbReference>
<dbReference type="GO" id="GO:0051287">
    <property type="term" value="F:NAD binding"/>
    <property type="evidence" value="ECO:0007669"/>
    <property type="project" value="UniProtKB-UniRule"/>
</dbReference>
<dbReference type="SUPFAM" id="SSF51735">
    <property type="entry name" value="NAD(P)-binding Rossmann-fold domains"/>
    <property type="match status" value="1"/>
</dbReference>
<dbReference type="RefSeq" id="WP_006912783.1">
    <property type="nucleotide sequence ID" value="NZ_AFNV02000023.1"/>
</dbReference>
<dbReference type="NCBIfam" id="NF005559">
    <property type="entry name" value="PRK07231.1"/>
    <property type="match status" value="1"/>
</dbReference>
<protein>
    <recommendedName>
        <fullName evidence="12">3-oxoacyl-[acyl-carrier-protein] reductase</fullName>
        <ecNumber evidence="12">1.1.1.100</ecNumber>
    </recommendedName>
</protein>
<dbReference type="UniPathway" id="UPA00094"/>
<feature type="binding site" evidence="11">
    <location>
        <position position="190"/>
    </location>
    <ligand>
        <name>NADP(+)</name>
        <dbReference type="ChEBI" id="CHEBI:58349"/>
    </ligand>
</feature>
<evidence type="ECO:0000256" key="5">
    <source>
        <dbReference type="ARBA" id="ARBA00022832"/>
    </source>
</evidence>
<comment type="pathway">
    <text evidence="2 12">Lipid metabolism; fatty acid biosynthesis.</text>
</comment>
<keyword evidence="8 12" id="KW-0443">Lipid metabolism</keyword>
<dbReference type="NCBIfam" id="NF004197">
    <property type="entry name" value="PRK05653.1-1"/>
    <property type="match status" value="1"/>
</dbReference>
<comment type="catalytic activity">
    <reaction evidence="12">
        <text>a (3R)-hydroxyacyl-[ACP] + NADP(+) = a 3-oxoacyl-[ACP] + NADPH + H(+)</text>
        <dbReference type="Rhea" id="RHEA:17397"/>
        <dbReference type="Rhea" id="RHEA-COMP:9916"/>
        <dbReference type="Rhea" id="RHEA-COMP:9945"/>
        <dbReference type="ChEBI" id="CHEBI:15378"/>
        <dbReference type="ChEBI" id="CHEBI:57783"/>
        <dbReference type="ChEBI" id="CHEBI:58349"/>
        <dbReference type="ChEBI" id="CHEBI:78776"/>
        <dbReference type="ChEBI" id="CHEBI:78827"/>
        <dbReference type="EC" id="1.1.1.100"/>
    </reaction>
</comment>
<dbReference type="OrthoDB" id="9804774at2"/>
<dbReference type="PRINTS" id="PR00080">
    <property type="entry name" value="SDRFAMILY"/>
</dbReference>
<evidence type="ECO:0000256" key="3">
    <source>
        <dbReference type="ARBA" id="ARBA00006484"/>
    </source>
</evidence>
<evidence type="ECO:0000313" key="14">
    <source>
        <dbReference type="EMBL" id="ERJ18127.1"/>
    </source>
</evidence>
<keyword evidence="7 12" id="KW-0560">Oxidoreductase</keyword>
<keyword evidence="4 12" id="KW-0444">Lipid biosynthesis</keyword>
<dbReference type="PROSITE" id="PS00061">
    <property type="entry name" value="ADH_SHORT"/>
    <property type="match status" value="1"/>
</dbReference>
<evidence type="ECO:0000256" key="9">
    <source>
        <dbReference type="ARBA" id="ARBA00023160"/>
    </source>
</evidence>
<dbReference type="Gene3D" id="3.40.50.720">
    <property type="entry name" value="NAD(P)-binding Rossmann-like Domain"/>
    <property type="match status" value="1"/>
</dbReference>
<evidence type="ECO:0000256" key="10">
    <source>
        <dbReference type="PIRSR" id="PIRSR611284-1"/>
    </source>
</evidence>
<evidence type="ECO:0000256" key="12">
    <source>
        <dbReference type="RuleBase" id="RU366074"/>
    </source>
</evidence>
<organism evidence="14 15">
    <name type="scientific">Salinisphaera shabanensis E1L3A</name>
    <dbReference type="NCBI Taxonomy" id="1033802"/>
    <lineage>
        <taxon>Bacteria</taxon>
        <taxon>Pseudomonadati</taxon>
        <taxon>Pseudomonadota</taxon>
        <taxon>Gammaproteobacteria</taxon>
        <taxon>Salinisphaerales</taxon>
        <taxon>Salinisphaeraceae</taxon>
        <taxon>Salinisphaera</taxon>
    </lineage>
</organism>
<evidence type="ECO:0000256" key="4">
    <source>
        <dbReference type="ARBA" id="ARBA00022516"/>
    </source>
</evidence>
<keyword evidence="5 12" id="KW-0276">Fatty acid metabolism</keyword>
<dbReference type="NCBIfam" id="NF009466">
    <property type="entry name" value="PRK12826.1-2"/>
    <property type="match status" value="1"/>
</dbReference>
<reference evidence="14 15" key="2">
    <citation type="journal article" date="2013" name="PLoS ONE">
        <title>INDIGO - INtegrated Data Warehouse of MIcrobial GenOmes with Examples from the Red Sea Extremophiles.</title>
        <authorList>
            <person name="Alam I."/>
            <person name="Antunes A."/>
            <person name="Kamau A.A."/>
            <person name="Ba Alawi W."/>
            <person name="Kalkatawi M."/>
            <person name="Stingl U."/>
            <person name="Bajic V.B."/>
        </authorList>
    </citation>
    <scope>NUCLEOTIDE SEQUENCE [LARGE SCALE GENOMIC DNA]</scope>
    <source>
        <strain evidence="14 15">E1L3A</strain>
    </source>
</reference>
<evidence type="ECO:0000256" key="1">
    <source>
        <dbReference type="ARBA" id="ARBA00002607"/>
    </source>
</evidence>
<comment type="subunit">
    <text evidence="12">Homotetramer.</text>
</comment>
<dbReference type="NCBIfam" id="TIGR01830">
    <property type="entry name" value="3oxo_ACP_reduc"/>
    <property type="match status" value="1"/>
</dbReference>
<evidence type="ECO:0000256" key="8">
    <source>
        <dbReference type="ARBA" id="ARBA00023098"/>
    </source>
</evidence>
<gene>
    <name evidence="14" type="ORF">SSPSH_003042</name>
</gene>
<feature type="binding site" evidence="11">
    <location>
        <position position="92"/>
    </location>
    <ligand>
        <name>NADP(+)</name>
        <dbReference type="ChEBI" id="CHEBI:58349"/>
    </ligand>
</feature>
<dbReference type="InterPro" id="IPR011284">
    <property type="entry name" value="3oxo_ACP_reduc"/>
</dbReference>
<comment type="similarity">
    <text evidence="3 12">Belongs to the short-chain dehydrogenases/reductases (SDR) family.</text>
</comment>
<evidence type="ECO:0000313" key="15">
    <source>
        <dbReference type="Proteomes" id="UP000006242"/>
    </source>
</evidence>
<reference evidence="14 15" key="1">
    <citation type="journal article" date="2011" name="J. Bacteriol.">
        <title>Genome sequence of Salinisphaera shabanensis, a gammaproteobacterium from the harsh, variable environment of the brine-seawater interface of the Shaban Deep in the Red Sea.</title>
        <authorList>
            <person name="Antunes A."/>
            <person name="Alam I."/>
            <person name="Bajic V.B."/>
            <person name="Stingl U."/>
        </authorList>
    </citation>
    <scope>NUCLEOTIDE SEQUENCE [LARGE SCALE GENOMIC DNA]</scope>
    <source>
        <strain evidence="14 15">E1L3A</strain>
    </source>
</reference>
<dbReference type="InterPro" id="IPR057326">
    <property type="entry name" value="KR_dom"/>
</dbReference>
<dbReference type="GO" id="GO:0004316">
    <property type="term" value="F:3-oxoacyl-[acyl-carrier-protein] reductase (NADPH) activity"/>
    <property type="evidence" value="ECO:0007669"/>
    <property type="project" value="UniProtKB-UniRule"/>
</dbReference>
<feature type="binding site" evidence="11">
    <location>
        <begin position="15"/>
        <end position="18"/>
    </location>
    <ligand>
        <name>NADP(+)</name>
        <dbReference type="ChEBI" id="CHEBI:58349"/>
    </ligand>
</feature>
<dbReference type="InterPro" id="IPR050259">
    <property type="entry name" value="SDR"/>
</dbReference>
<comment type="function">
    <text evidence="1 12">Catalyzes the NADPH-dependent reduction of beta-ketoacyl-ACP substrates to beta-hydroxyacyl-ACP products, the first reductive step in the elongation cycle of fatty acid biosynthesis.</text>
</comment>
<proteinExistence type="inferred from homology"/>
<comment type="caution">
    <text evidence="14">The sequence shown here is derived from an EMBL/GenBank/DDBJ whole genome shotgun (WGS) entry which is preliminary data.</text>
</comment>
<keyword evidence="6 11" id="KW-0521">NADP</keyword>
<evidence type="ECO:0000256" key="11">
    <source>
        <dbReference type="PIRSR" id="PIRSR611284-2"/>
    </source>
</evidence>
<dbReference type="CDD" id="cd05333">
    <property type="entry name" value="BKR_SDR_c"/>
    <property type="match status" value="1"/>
</dbReference>
<evidence type="ECO:0000256" key="2">
    <source>
        <dbReference type="ARBA" id="ARBA00005194"/>
    </source>
</evidence>
<dbReference type="InterPro" id="IPR002347">
    <property type="entry name" value="SDR_fam"/>
</dbReference>
<keyword evidence="15" id="KW-1185">Reference proteome</keyword>
<dbReference type="Proteomes" id="UP000006242">
    <property type="component" value="Unassembled WGS sequence"/>
</dbReference>
<sequence>MKDANLSGQVAVVTGASRGIGAAIADRLAADGAVVIGTATTDEGAQRIDERLSVTSPSGAGRRLDVTDDEDVTGLLKEITKTFGAPTIVVNNAAITRDTLLMRMKESDWQSVLDANLSGVFRVTKAALRGMMKARGGRIVNVASVVGLMGNAGQTNYSAAKAGLLGFTRSLAREVGSRQITVNAIAPGFIETDMTRDLDDKTRETMLAQIPLQRLGNVDDIAASVAFLVSDAAAYITGETLSVNGGLYMGA</sequence>
<evidence type="ECO:0000259" key="13">
    <source>
        <dbReference type="SMART" id="SM00822"/>
    </source>
</evidence>
<dbReference type="FunFam" id="3.40.50.720:FF:000037">
    <property type="entry name" value="3-oxoacyl-[acyl-carrier-protein] reductase FabG"/>
    <property type="match status" value="1"/>
</dbReference>
<feature type="binding site" evidence="11">
    <location>
        <position position="40"/>
    </location>
    <ligand>
        <name>NADP(+)</name>
        <dbReference type="ChEBI" id="CHEBI:58349"/>
    </ligand>
</feature>
<keyword evidence="9 12" id="KW-0275">Fatty acid biosynthesis</keyword>
<dbReference type="PRINTS" id="PR00081">
    <property type="entry name" value="GDHRDH"/>
</dbReference>
<dbReference type="eggNOG" id="COG1028">
    <property type="taxonomic scope" value="Bacteria"/>
</dbReference>
<dbReference type="PANTHER" id="PTHR42879:SF2">
    <property type="entry name" value="3-OXOACYL-[ACYL-CARRIER-PROTEIN] REDUCTASE FABG"/>
    <property type="match status" value="1"/>
</dbReference>
<evidence type="ECO:0000256" key="6">
    <source>
        <dbReference type="ARBA" id="ARBA00022857"/>
    </source>
</evidence>
<accession>U2EIF4</accession>
<dbReference type="InterPro" id="IPR036291">
    <property type="entry name" value="NAD(P)-bd_dom_sf"/>
</dbReference>
<name>U2EIF4_9GAMM</name>
<dbReference type="STRING" id="1033802.SSPSH_003042"/>
<dbReference type="EC" id="1.1.1.100" evidence="12"/>
<dbReference type="EMBL" id="AFNV02000023">
    <property type="protein sequence ID" value="ERJ18127.1"/>
    <property type="molecule type" value="Genomic_DNA"/>
</dbReference>